<dbReference type="InterPro" id="IPR032466">
    <property type="entry name" value="Metal_Hydrolase"/>
</dbReference>
<accession>A0A265N974</accession>
<dbReference type="OrthoDB" id="9804920at2"/>
<dbReference type="PANTHER" id="PTHR10443">
    <property type="entry name" value="MICROSOMAL DIPEPTIDASE"/>
    <property type="match status" value="1"/>
</dbReference>
<dbReference type="Gene3D" id="3.20.20.140">
    <property type="entry name" value="Metal-dependent hydrolases"/>
    <property type="match status" value="1"/>
</dbReference>
<dbReference type="InterPro" id="IPR008257">
    <property type="entry name" value="Pept_M19"/>
</dbReference>
<dbReference type="SUPFAM" id="SSF51556">
    <property type="entry name" value="Metallo-dependent hydrolases"/>
    <property type="match status" value="1"/>
</dbReference>
<dbReference type="PANTHER" id="PTHR10443:SF12">
    <property type="entry name" value="DIPEPTIDASE"/>
    <property type="match status" value="1"/>
</dbReference>
<proteinExistence type="predicted"/>
<dbReference type="PROSITE" id="PS51365">
    <property type="entry name" value="RENAL_DIPEPTIDASE_2"/>
    <property type="match status" value="1"/>
</dbReference>
<keyword evidence="2" id="KW-1185">Reference proteome</keyword>
<evidence type="ECO:0000313" key="2">
    <source>
        <dbReference type="Proteomes" id="UP000216498"/>
    </source>
</evidence>
<evidence type="ECO:0008006" key="3">
    <source>
        <dbReference type="Google" id="ProtNLM"/>
    </source>
</evidence>
<dbReference type="AlphaFoldDB" id="A0A265N974"/>
<dbReference type="EMBL" id="NPMS01000005">
    <property type="protein sequence ID" value="OZU88387.1"/>
    <property type="molecule type" value="Genomic_DNA"/>
</dbReference>
<dbReference type="GO" id="GO:0006508">
    <property type="term" value="P:proteolysis"/>
    <property type="evidence" value="ECO:0007669"/>
    <property type="project" value="InterPro"/>
</dbReference>
<organism evidence="1 2">
    <name type="scientific">Virgibacillus indicus</name>
    <dbReference type="NCBI Taxonomy" id="2024554"/>
    <lineage>
        <taxon>Bacteria</taxon>
        <taxon>Bacillati</taxon>
        <taxon>Bacillota</taxon>
        <taxon>Bacilli</taxon>
        <taxon>Bacillales</taxon>
        <taxon>Bacillaceae</taxon>
        <taxon>Virgibacillus</taxon>
    </lineage>
</organism>
<reference evidence="1 2" key="1">
    <citation type="submission" date="2017-08" db="EMBL/GenBank/DDBJ databases">
        <title>Virgibacillus indicus sp. nov. and Virgibacillus profoundi sp. nov, two moderately halophilic bacteria isolated from marine sediment by using the Microfluidic Streak Plate.</title>
        <authorList>
            <person name="Xu B."/>
            <person name="Hu B."/>
            <person name="Wang J."/>
            <person name="Zhu Y."/>
            <person name="Huang L."/>
            <person name="Du W."/>
            <person name="Huang Y."/>
        </authorList>
    </citation>
    <scope>NUCLEOTIDE SEQUENCE [LARGE SCALE GENOMIC DNA]</scope>
    <source>
        <strain evidence="1 2">IO3-P2-C2</strain>
    </source>
</reference>
<evidence type="ECO:0000313" key="1">
    <source>
        <dbReference type="EMBL" id="OZU88387.1"/>
    </source>
</evidence>
<sequence length="348" mass="38040">MNSDKHSQLINEIHNESITIDAHFDLLYDVAAQRKLGRKQVIETDHLPNFIKGGWNVIVSSIFLDDADLPEKALRGALNQISCLYREIEESSDKIMLCKTAVDISLAKKSGKIGIMLSFEGVEPLGTDISLLCVFYELGVRMIGLTWSRRNLAGDGCSFNFSEHQMTGGLSEFGLSVIKEAEKLGMIIDVTHINDEGFMDIISHSHQPVIASHSNARVVAKTPRNLTDEQLRKIAASGGVAGINAVSIIASETEKGATTEKLVDHIEHMVSVVGVNHVGLGLDLCDLFNKYSSSDGTDPLSNKTFDILADHGALDELTYALLHRGFGKEDVVKIYGGNMLRVYETVLG</sequence>
<gene>
    <name evidence="1" type="ORF">CIL03_12120</name>
</gene>
<comment type="caution">
    <text evidence="1">The sequence shown here is derived from an EMBL/GenBank/DDBJ whole genome shotgun (WGS) entry which is preliminary data.</text>
</comment>
<dbReference type="Pfam" id="PF01244">
    <property type="entry name" value="Peptidase_M19"/>
    <property type="match status" value="1"/>
</dbReference>
<dbReference type="GO" id="GO:0070573">
    <property type="term" value="F:metallodipeptidase activity"/>
    <property type="evidence" value="ECO:0007669"/>
    <property type="project" value="InterPro"/>
</dbReference>
<protein>
    <recommendedName>
        <fullName evidence="3">Membrane dipeptidase</fullName>
    </recommendedName>
</protein>
<dbReference type="CDD" id="cd01301">
    <property type="entry name" value="rDP_like"/>
    <property type="match status" value="1"/>
</dbReference>
<name>A0A265N974_9BACI</name>
<dbReference type="RefSeq" id="WP_094886126.1">
    <property type="nucleotide sequence ID" value="NZ_NPMS01000005.1"/>
</dbReference>
<dbReference type="Proteomes" id="UP000216498">
    <property type="component" value="Unassembled WGS sequence"/>
</dbReference>